<gene>
    <name evidence="1" type="ORF">DFR86_07250</name>
</gene>
<keyword evidence="2" id="KW-1185">Reference proteome</keyword>
<proteinExistence type="predicted"/>
<name>A0A2U9IN45_9CREN</name>
<reference evidence="1 2" key="1">
    <citation type="submission" date="2018-05" db="EMBL/GenBank/DDBJ databases">
        <title>Complete Genome Sequences of Extremely Thermoacidophilic, Metal-Mobilizing Type-Strain Members of the Archaeal Family Sulfolobaceae: Acidianus brierleyi DSM-1651T, Acidianus sulfidivorans DSM-18786T, Metallosphaera hakonensis DSM-7519T, and Metallosphaera prunae DSM-10039T.</title>
        <authorList>
            <person name="Counts J.A."/>
            <person name="Kelly R.M."/>
        </authorList>
    </citation>
    <scope>NUCLEOTIDE SEQUENCE [LARGE SCALE GENOMIC DNA]</scope>
    <source>
        <strain evidence="1 2">JP7</strain>
    </source>
</reference>
<dbReference type="AlphaFoldDB" id="A0A2U9IN45"/>
<accession>A0A2U9IN45</accession>
<dbReference type="Proteomes" id="UP000248410">
    <property type="component" value="Chromosome"/>
</dbReference>
<dbReference type="KEGG" id="asul:DFR86_07250"/>
<organism evidence="1 2">
    <name type="scientific">Acidianus sulfidivorans JP7</name>
    <dbReference type="NCBI Taxonomy" id="619593"/>
    <lineage>
        <taxon>Archaea</taxon>
        <taxon>Thermoproteota</taxon>
        <taxon>Thermoprotei</taxon>
        <taxon>Sulfolobales</taxon>
        <taxon>Sulfolobaceae</taxon>
        <taxon>Acidianus</taxon>
    </lineage>
</organism>
<dbReference type="EMBL" id="CP029288">
    <property type="protein sequence ID" value="AWR97364.1"/>
    <property type="molecule type" value="Genomic_DNA"/>
</dbReference>
<dbReference type="GeneID" id="36837753"/>
<dbReference type="OrthoDB" id="38163at2157"/>
<dbReference type="RefSeq" id="WP_110380254.1">
    <property type="nucleotide sequence ID" value="NZ_CP029288.2"/>
</dbReference>
<evidence type="ECO:0000313" key="1">
    <source>
        <dbReference type="EMBL" id="AWR97364.1"/>
    </source>
</evidence>
<sequence>MFNIKIIFGQFGDNGVTSLIYEVINSLPNKYDINVDIETNLLYDYTSPTVEINGRRIIFSYSDESEAKEKIRKLIKGEIIDETKPSKIPIFQDNVFSDGVVAF</sequence>
<evidence type="ECO:0000313" key="2">
    <source>
        <dbReference type="Proteomes" id="UP000248410"/>
    </source>
</evidence>
<protein>
    <submittedName>
        <fullName evidence="1">Uncharacterized protein</fullName>
    </submittedName>
</protein>